<feature type="region of interest" description="Disordered" evidence="1">
    <location>
        <begin position="275"/>
        <end position="318"/>
    </location>
</feature>
<feature type="compositionally biased region" description="Polar residues" evidence="1">
    <location>
        <begin position="547"/>
        <end position="556"/>
    </location>
</feature>
<feature type="region of interest" description="Disordered" evidence="1">
    <location>
        <begin position="1101"/>
        <end position="1162"/>
    </location>
</feature>
<feature type="compositionally biased region" description="Polar residues" evidence="1">
    <location>
        <begin position="895"/>
        <end position="904"/>
    </location>
</feature>
<evidence type="ECO:0000313" key="2">
    <source>
        <dbReference type="EMBL" id="KAJ2671217.1"/>
    </source>
</evidence>
<reference evidence="2" key="1">
    <citation type="submission" date="2022-07" db="EMBL/GenBank/DDBJ databases">
        <title>Phylogenomic reconstructions and comparative analyses of Kickxellomycotina fungi.</title>
        <authorList>
            <person name="Reynolds N.K."/>
            <person name="Stajich J.E."/>
            <person name="Barry K."/>
            <person name="Grigoriev I.V."/>
            <person name="Crous P."/>
            <person name="Smith M.E."/>
        </authorList>
    </citation>
    <scope>NUCLEOTIDE SEQUENCE</scope>
    <source>
        <strain evidence="2">NRRL 3115</strain>
    </source>
</reference>
<feature type="region of interest" description="Disordered" evidence="1">
    <location>
        <begin position="837"/>
        <end position="873"/>
    </location>
</feature>
<gene>
    <name evidence="2" type="ORF">GGI25_005582</name>
</gene>
<feature type="compositionally biased region" description="Basic and acidic residues" evidence="1">
    <location>
        <begin position="1"/>
        <end position="10"/>
    </location>
</feature>
<feature type="region of interest" description="Disordered" evidence="1">
    <location>
        <begin position="1"/>
        <end position="94"/>
    </location>
</feature>
<feature type="compositionally biased region" description="Low complexity" evidence="1">
    <location>
        <begin position="1148"/>
        <end position="1162"/>
    </location>
</feature>
<feature type="region of interest" description="Disordered" evidence="1">
    <location>
        <begin position="490"/>
        <end position="561"/>
    </location>
</feature>
<evidence type="ECO:0000256" key="1">
    <source>
        <dbReference type="SAM" id="MobiDB-lite"/>
    </source>
</evidence>
<accession>A0A9W8G229</accession>
<feature type="compositionally biased region" description="Low complexity" evidence="1">
    <location>
        <begin position="13"/>
        <end position="36"/>
    </location>
</feature>
<protein>
    <submittedName>
        <fullName evidence="2">Uncharacterized protein</fullName>
    </submittedName>
</protein>
<feature type="region of interest" description="Disordered" evidence="1">
    <location>
        <begin position="1429"/>
        <end position="1560"/>
    </location>
</feature>
<feature type="region of interest" description="Disordered" evidence="1">
    <location>
        <begin position="575"/>
        <end position="722"/>
    </location>
</feature>
<comment type="caution">
    <text evidence="2">The sequence shown here is derived from an EMBL/GenBank/DDBJ whole genome shotgun (WGS) entry which is preliminary data.</text>
</comment>
<feature type="compositionally biased region" description="Low complexity" evidence="1">
    <location>
        <begin position="845"/>
        <end position="863"/>
    </location>
</feature>
<feature type="compositionally biased region" description="Polar residues" evidence="1">
    <location>
        <begin position="330"/>
        <end position="385"/>
    </location>
</feature>
<feature type="compositionally biased region" description="Polar residues" evidence="1">
    <location>
        <begin position="424"/>
        <end position="443"/>
    </location>
</feature>
<feature type="compositionally biased region" description="Low complexity" evidence="1">
    <location>
        <begin position="885"/>
        <end position="894"/>
    </location>
</feature>
<feature type="compositionally biased region" description="Basic and acidic residues" evidence="1">
    <location>
        <begin position="505"/>
        <end position="525"/>
    </location>
</feature>
<feature type="compositionally biased region" description="Low complexity" evidence="1">
    <location>
        <begin position="741"/>
        <end position="758"/>
    </location>
</feature>
<feature type="region of interest" description="Disordered" evidence="1">
    <location>
        <begin position="163"/>
        <end position="183"/>
    </location>
</feature>
<feature type="region of interest" description="Disordered" evidence="1">
    <location>
        <begin position="330"/>
        <end position="476"/>
    </location>
</feature>
<dbReference type="EMBL" id="JANBTW010000107">
    <property type="protein sequence ID" value="KAJ2671217.1"/>
    <property type="molecule type" value="Genomic_DNA"/>
</dbReference>
<feature type="region of interest" description="Disordered" evidence="1">
    <location>
        <begin position="1186"/>
        <end position="1206"/>
    </location>
</feature>
<feature type="compositionally biased region" description="Polar residues" evidence="1">
    <location>
        <begin position="1135"/>
        <end position="1147"/>
    </location>
</feature>
<feature type="compositionally biased region" description="Polar residues" evidence="1">
    <location>
        <begin position="396"/>
        <end position="417"/>
    </location>
</feature>
<proteinExistence type="predicted"/>
<feature type="compositionally biased region" description="Low complexity" evidence="1">
    <location>
        <begin position="63"/>
        <end position="76"/>
    </location>
</feature>
<feature type="compositionally biased region" description="Polar residues" evidence="1">
    <location>
        <begin position="575"/>
        <end position="594"/>
    </location>
</feature>
<sequence>MLRQSGRESATHGSSLRDSISNDSSSSIAGSRDTGTSGRGGARGRSSRGGSAKKTVFRPTVRALPLGGAAASLAGGEPSDGRGTPLYTSSANTGSIGSALERKVITSSSGLVLANRKNNTTLNGQYPMPSIKALSPARDDAYASTAQIAYSRPENPWVLRARRSTAPSAPVSDTQPKSDDSCIEDDVAEDAAKSQKQQTVYGLEEISNDKHIQPKLVNQTQTVSRREKRWDEMLDNAVDFSDDAELGSESTAQINLENQTNSPVPVPVPVPQTKAEYATSEPPIVDCPPNIDITNNTLPPEKAQDSAEDNNSSRSNMGFLATHEPKANLSLSTPLQPESQDTNTEVKPSATTSWPKPLPSSTQTSCIWGKSTKSYSGTPEQSETEAASARWWKASLSGTTRPASTEPTSLKPGSTSKLKLAPMASSTPSGVITTASSSNQNKQTPKDSADNSQHTFGGKPQRGSRRHQAHIPTVVPPLILARASSAWPAERVTKPAPVPASIPPEDTRTADLSKDEKLASSDDMVKPVCGRKQNTGSAIAAAEEHSIQPTSSQSVDISPAIAADDKAVDRVETTMPKTESLSSTFLRQVNSPANATVDVAENTTVASSVKRPAEQSFKKRANASEPKLSDNWRSSPSSRIPPFIPEQSQQQKSRKSLAHNVPPSDMALDSKSGTRRRSSAAAKSMVAPRSLQQDKPERSSNRAPAMSSVISTTSWRADPSRTRRSLSVAASMTNVAAGVVSTSKSKGHSTSTSTTKQSDLVDDKDVSGDTIGLNKVDSVVGSVNSASGPCNSSSSVDTNSHRDRFASLLQNIPANTSSTLPSLSVSGQLQKPLHILPASSSGSHLPSTLLPSTVATTTPATTTNKRHPQSQSRYRGIHAALAVSSSASSSSSSSQVHGTTSTMPSGRAASQMVSPPPLLPQTMLADILGESSISSHARNVSKRAEAVSSIGNAALAAPVSGAAGLSTVIANKESRGSSLLNTGLGEPKQDKLGYLSHVPSSTSLFNSSTDLLLSPPITTSNQPRGYSINELGMAQQWEYQHAFSTQAAIHPLYSDNMGSGLSSSSQLGPTFSTLSSGASMLWADPNSTNINEQHIPQNLQHHKEARTPSHGDSSSSGQYGGYKVRGQAPRPIGTRNASGGTSTRNVYAQQSNNPQAQQHQQQPNIEYLHTQQQWTPYYSSLYQPLEDHQQQPQQQNQPGYGPPLDFDDRYDAALPHSNMQMMSQAHISGASQVPQYMAPLAHHQMDPNSGIYPPPPPGMMMVPAMHVPHGMPPSGASTSAVPATHGISVSDGYSEMESGSAVPFVGMVPVRHLMGSMHHSSPVMYPAYGYPSMPVAGQQPYIDKQQPHYISYPPLPHANTTHMQFMPMHISPPPGDNYNAGYGVGYGASISAPYYSDCVDASSAQQPHNSNIVPSAVAEVSSADSELAKRTNDSLSISQKTPVRADEAADGRANTCNDDATDDDASKAQVARSASSIAKNAQKLTGTTDSKHRASSKQHANTDRRRPKSSGHGESKEALQNAAKQAEQQHPRRGRGSTNSSHRAAGKGQKKTANTPDKAN</sequence>
<feature type="region of interest" description="Disordered" evidence="1">
    <location>
        <begin position="885"/>
        <end position="918"/>
    </location>
</feature>
<feature type="compositionally biased region" description="Polar residues" evidence="1">
    <location>
        <begin position="1472"/>
        <end position="1488"/>
    </location>
</feature>
<feature type="compositionally biased region" description="Polar residues" evidence="1">
    <location>
        <begin position="165"/>
        <end position="175"/>
    </location>
</feature>
<dbReference type="OrthoDB" id="5583565at2759"/>
<feature type="compositionally biased region" description="Low complexity" evidence="1">
    <location>
        <begin position="1190"/>
        <end position="1203"/>
    </location>
</feature>
<feature type="region of interest" description="Disordered" evidence="1">
    <location>
        <begin position="739"/>
        <end position="763"/>
    </location>
</feature>
<name>A0A9W8G229_9FUNG</name>
<dbReference type="Proteomes" id="UP001151518">
    <property type="component" value="Unassembled WGS sequence"/>
</dbReference>
<evidence type="ECO:0000313" key="3">
    <source>
        <dbReference type="Proteomes" id="UP001151518"/>
    </source>
</evidence>
<organism evidence="2 3">
    <name type="scientific">Coemansia spiralis</name>
    <dbReference type="NCBI Taxonomy" id="417178"/>
    <lineage>
        <taxon>Eukaryota</taxon>
        <taxon>Fungi</taxon>
        <taxon>Fungi incertae sedis</taxon>
        <taxon>Zoopagomycota</taxon>
        <taxon>Kickxellomycotina</taxon>
        <taxon>Kickxellomycetes</taxon>
        <taxon>Kickxellales</taxon>
        <taxon>Kickxellaceae</taxon>
        <taxon>Coemansia</taxon>
    </lineage>
</organism>
<feature type="compositionally biased region" description="Polar residues" evidence="1">
    <location>
        <begin position="1551"/>
        <end position="1560"/>
    </location>
</feature>